<keyword evidence="2" id="KW-1185">Reference proteome</keyword>
<organism evidence="1 2">
    <name type="scientific">Weissella muntiaci</name>
    <dbReference type="NCBI Taxonomy" id="2508881"/>
    <lineage>
        <taxon>Bacteria</taxon>
        <taxon>Bacillati</taxon>
        <taxon>Bacillota</taxon>
        <taxon>Bacilli</taxon>
        <taxon>Lactobacillales</taxon>
        <taxon>Lactobacillaceae</taxon>
        <taxon>Weissella</taxon>
    </lineage>
</organism>
<dbReference type="OrthoDB" id="1644322at2"/>
<protein>
    <recommendedName>
        <fullName evidence="3">DNA-directed RNA polymerase beta subunit</fullName>
    </recommendedName>
</protein>
<dbReference type="EMBL" id="SDGZ01000008">
    <property type="protein sequence ID" value="TYC50510.1"/>
    <property type="molecule type" value="Genomic_DNA"/>
</dbReference>
<proteinExistence type="predicted"/>
<evidence type="ECO:0000313" key="1">
    <source>
        <dbReference type="EMBL" id="TYC50510.1"/>
    </source>
</evidence>
<dbReference type="RefSeq" id="WP_148621982.1">
    <property type="nucleotide sequence ID" value="NZ_SDGZ01000008.1"/>
</dbReference>
<sequence>MDNEEEYRIIAKDYFEKYYVDRGMVKWNGYYLSDHTESAGKHSADEAHKRSQVAMPEMAVEEVTEIIFKAYAQNAEISVQANSKSKMGFNSPIISGKVKGFDDTHIYIGEHKFELDDILWCELRR</sequence>
<evidence type="ECO:0008006" key="3">
    <source>
        <dbReference type="Google" id="ProtNLM"/>
    </source>
</evidence>
<name>A0A6C2C900_9LACO</name>
<dbReference type="AlphaFoldDB" id="A0A6C2C900"/>
<evidence type="ECO:0000313" key="2">
    <source>
        <dbReference type="Proteomes" id="UP000371977"/>
    </source>
</evidence>
<comment type="caution">
    <text evidence="1">The sequence shown here is derived from an EMBL/GenBank/DDBJ whole genome shotgun (WGS) entry which is preliminary data.</text>
</comment>
<gene>
    <name evidence="1" type="ORF">ESZ50_02255</name>
</gene>
<dbReference type="Proteomes" id="UP000371977">
    <property type="component" value="Unassembled WGS sequence"/>
</dbReference>
<reference evidence="1 2" key="1">
    <citation type="submission" date="2019-01" db="EMBL/GenBank/DDBJ databases">
        <title>Weissella sp. nov., a novel lactic acid bacterium isolated from animal feces.</title>
        <authorList>
            <person name="Wang L.-T."/>
        </authorList>
    </citation>
    <scope>NUCLEOTIDE SEQUENCE [LARGE SCALE GENOMIC DNA]</scope>
    <source>
        <strain evidence="1 2">8H-2</strain>
    </source>
</reference>
<accession>A0A6C2C900</accession>